<dbReference type="OrthoDB" id="10263328at2759"/>
<evidence type="ECO:0000256" key="1">
    <source>
        <dbReference type="ARBA" id="ARBA00004496"/>
    </source>
</evidence>
<evidence type="ECO:0000313" key="7">
    <source>
        <dbReference type="Proteomes" id="UP000655225"/>
    </source>
</evidence>
<dbReference type="PANTHER" id="PTHR10527">
    <property type="entry name" value="IMPORTIN BETA"/>
    <property type="match status" value="1"/>
</dbReference>
<keyword evidence="3" id="KW-0963">Cytoplasm</keyword>
<dbReference type="SUPFAM" id="SSF48371">
    <property type="entry name" value="ARM repeat"/>
    <property type="match status" value="1"/>
</dbReference>
<keyword evidence="5" id="KW-0653">Protein transport</keyword>
<evidence type="ECO:0000256" key="3">
    <source>
        <dbReference type="ARBA" id="ARBA00022490"/>
    </source>
</evidence>
<comment type="caution">
    <text evidence="6">The sequence shown here is derived from an EMBL/GenBank/DDBJ whole genome shotgun (WGS) entry which is preliminary data.</text>
</comment>
<dbReference type="InterPro" id="IPR016024">
    <property type="entry name" value="ARM-type_fold"/>
</dbReference>
<reference evidence="6 7" key="1">
    <citation type="submission" date="2020-04" db="EMBL/GenBank/DDBJ databases">
        <title>Plant Genome Project.</title>
        <authorList>
            <person name="Zhang R.-G."/>
        </authorList>
    </citation>
    <scope>NUCLEOTIDE SEQUENCE [LARGE SCALE GENOMIC DNA]</scope>
    <source>
        <strain evidence="6">YNK0</strain>
        <tissue evidence="6">Leaf</tissue>
    </source>
</reference>
<protein>
    <submittedName>
        <fullName evidence="6">Uncharacterized protein</fullName>
    </submittedName>
</protein>
<evidence type="ECO:0000256" key="5">
    <source>
        <dbReference type="ARBA" id="ARBA00022927"/>
    </source>
</evidence>
<dbReference type="AlphaFoldDB" id="A0A835DTN5"/>
<name>A0A835DTN5_TETSI</name>
<sequence length="264" mass="28952">MAPSKVLQREEDLLICSPIFDPPKGLSPLDTAMDQCLGGLLLQFYIAIGLGLILKNALDAKEPHQKFELAERWLSLDSAVKAQIKMSLLQTLSSPVPDARSTASQVIAKIAAVVQGMNSSEGNNNVRLAAMQALYNALRFAQANFTNDVERDFIVRGVCEATLSPEVKIQQAAFECLVSISSTYYETLAPYIQDIFIITAKAVREDEEPVALQAIEFWSSICDVEIDILDDYGGDFSGDSDIPCFNFIKQALPVLVPMLSETLL</sequence>
<keyword evidence="7" id="KW-1185">Reference proteome</keyword>
<evidence type="ECO:0000313" key="6">
    <source>
        <dbReference type="EMBL" id="KAF8412097.1"/>
    </source>
</evidence>
<evidence type="ECO:0000256" key="2">
    <source>
        <dbReference type="ARBA" id="ARBA00022448"/>
    </source>
</evidence>
<dbReference type="InterPro" id="IPR040122">
    <property type="entry name" value="Importin_beta"/>
</dbReference>
<proteinExistence type="predicted"/>
<keyword evidence="4" id="KW-0677">Repeat</keyword>
<organism evidence="6 7">
    <name type="scientific">Tetracentron sinense</name>
    <name type="common">Spur-leaf</name>
    <dbReference type="NCBI Taxonomy" id="13715"/>
    <lineage>
        <taxon>Eukaryota</taxon>
        <taxon>Viridiplantae</taxon>
        <taxon>Streptophyta</taxon>
        <taxon>Embryophyta</taxon>
        <taxon>Tracheophyta</taxon>
        <taxon>Spermatophyta</taxon>
        <taxon>Magnoliopsida</taxon>
        <taxon>Trochodendrales</taxon>
        <taxon>Trochodendraceae</taxon>
        <taxon>Tetracentron</taxon>
    </lineage>
</organism>
<dbReference type="InterPro" id="IPR011989">
    <property type="entry name" value="ARM-like"/>
</dbReference>
<dbReference type="EMBL" id="JABCRI010000001">
    <property type="protein sequence ID" value="KAF8412097.1"/>
    <property type="molecule type" value="Genomic_DNA"/>
</dbReference>
<gene>
    <name evidence="6" type="ORF">HHK36_000052</name>
</gene>
<dbReference type="Proteomes" id="UP000655225">
    <property type="component" value="Unassembled WGS sequence"/>
</dbReference>
<comment type="subcellular location">
    <subcellularLocation>
        <location evidence="1">Cytoplasm</location>
    </subcellularLocation>
</comment>
<dbReference type="GO" id="GO:0005737">
    <property type="term" value="C:cytoplasm"/>
    <property type="evidence" value="ECO:0007669"/>
    <property type="project" value="UniProtKB-SubCell"/>
</dbReference>
<dbReference type="Gene3D" id="1.25.10.10">
    <property type="entry name" value="Leucine-rich Repeat Variant"/>
    <property type="match status" value="2"/>
</dbReference>
<evidence type="ECO:0000256" key="4">
    <source>
        <dbReference type="ARBA" id="ARBA00022737"/>
    </source>
</evidence>
<keyword evidence="2" id="KW-0813">Transport</keyword>
<accession>A0A835DTN5</accession>
<dbReference type="GO" id="GO:0006606">
    <property type="term" value="P:protein import into nucleus"/>
    <property type="evidence" value="ECO:0007669"/>
    <property type="project" value="InterPro"/>
</dbReference>